<dbReference type="EMBL" id="LHPH01000004">
    <property type="protein sequence ID" value="KPH64636.1"/>
    <property type="molecule type" value="Genomic_DNA"/>
</dbReference>
<accession>A0A0N1EZJ2</accession>
<dbReference type="PATRIC" id="fig|187330.3.peg.2763"/>
<dbReference type="OrthoDB" id="5758646at2"/>
<reference evidence="2 3" key="1">
    <citation type="submission" date="2015-08" db="EMBL/GenBank/DDBJ databases">
        <title>Draft Genome Sequence of Pseudoalteromonas porphyrae UCD-SED14.</title>
        <authorList>
            <person name="Coil D.A."/>
            <person name="Jospin G."/>
            <person name="Lee R.D."/>
            <person name="Eisen J.A."/>
        </authorList>
    </citation>
    <scope>NUCLEOTIDE SEQUENCE [LARGE SCALE GENOMIC DNA]</scope>
    <source>
        <strain evidence="2 3">UCD-SED14</strain>
    </source>
</reference>
<dbReference type="Proteomes" id="UP000037848">
    <property type="component" value="Unassembled WGS sequence"/>
</dbReference>
<gene>
    <name evidence="2" type="ORF">ADS77_05010</name>
</gene>
<comment type="caution">
    <text evidence="2">The sequence shown here is derived from an EMBL/GenBank/DDBJ whole genome shotgun (WGS) entry which is preliminary data.</text>
</comment>
<evidence type="ECO:0008006" key="4">
    <source>
        <dbReference type="Google" id="ProtNLM"/>
    </source>
</evidence>
<protein>
    <recommendedName>
        <fullName evidence="4">Porin</fullName>
    </recommendedName>
</protein>
<evidence type="ECO:0000313" key="2">
    <source>
        <dbReference type="EMBL" id="KPH64636.1"/>
    </source>
</evidence>
<organism evidence="2 3">
    <name type="scientific">Pseudoalteromonas porphyrae</name>
    <dbReference type="NCBI Taxonomy" id="187330"/>
    <lineage>
        <taxon>Bacteria</taxon>
        <taxon>Pseudomonadati</taxon>
        <taxon>Pseudomonadota</taxon>
        <taxon>Gammaproteobacteria</taxon>
        <taxon>Alteromonadales</taxon>
        <taxon>Pseudoalteromonadaceae</taxon>
        <taxon>Pseudoalteromonas</taxon>
    </lineage>
</organism>
<evidence type="ECO:0000256" key="1">
    <source>
        <dbReference type="SAM" id="SignalP"/>
    </source>
</evidence>
<dbReference type="AlphaFoldDB" id="A0A0N1EZJ2"/>
<keyword evidence="3" id="KW-1185">Reference proteome</keyword>
<evidence type="ECO:0000313" key="3">
    <source>
        <dbReference type="Proteomes" id="UP000037848"/>
    </source>
</evidence>
<dbReference type="Pfam" id="PF16956">
    <property type="entry name" value="Porin_7"/>
    <property type="match status" value="1"/>
</dbReference>
<keyword evidence="1" id="KW-0732">Signal</keyword>
<dbReference type="InterPro" id="IPR031593">
    <property type="entry name" value="Porin_7"/>
</dbReference>
<feature type="chain" id="PRO_5005870750" description="Porin" evidence="1">
    <location>
        <begin position="21"/>
        <end position="261"/>
    </location>
</feature>
<dbReference type="RefSeq" id="WP_054453232.1">
    <property type="nucleotide sequence ID" value="NZ_LHPH01000004.1"/>
</dbReference>
<proteinExistence type="predicted"/>
<sequence>MRYLIPLSLFALSCSLPVIASEPKTHQWFNTATYNTLKNITNDNDSVALSSHYYFAPQQHSGVWDDFGYLDTDTNIKLDYLNADDADNFGLFAEGFYNNWFASVELADLGETDDYSLGLGYVFAQSLKVSVRLAEFKAADTIYWFKAQYNHQLNDTDYLGFTIETDDDIDTWNASTRYFHHLSHERYLSVDLAYEDNGVDSVFSGMANYYFNRNVAIGAGVADSHLQLEAKYFINSQYYFAAHFSDVEEGEQYAAKFVAQF</sequence>
<name>A0A0N1EZJ2_9GAMM</name>
<feature type="signal peptide" evidence="1">
    <location>
        <begin position="1"/>
        <end position="20"/>
    </location>
</feature>